<dbReference type="SMART" id="SM00756">
    <property type="entry name" value="VKc"/>
    <property type="match status" value="1"/>
</dbReference>
<keyword evidence="8" id="KW-0560">Oxidoreductase</keyword>
<dbReference type="GO" id="GO:0047057">
    <property type="term" value="F:vitamin-K-epoxide reductase (warfarin-sensitive) activity"/>
    <property type="evidence" value="ECO:0007669"/>
    <property type="project" value="UniProtKB-EC"/>
</dbReference>
<organism evidence="14 15">
    <name type="scientific">Caerostris extrusa</name>
    <name type="common">Bark spider</name>
    <name type="synonym">Caerostris bankana</name>
    <dbReference type="NCBI Taxonomy" id="172846"/>
    <lineage>
        <taxon>Eukaryota</taxon>
        <taxon>Metazoa</taxon>
        <taxon>Ecdysozoa</taxon>
        <taxon>Arthropoda</taxon>
        <taxon>Chelicerata</taxon>
        <taxon>Arachnida</taxon>
        <taxon>Araneae</taxon>
        <taxon>Araneomorphae</taxon>
        <taxon>Entelegynae</taxon>
        <taxon>Araneoidea</taxon>
        <taxon>Araneidae</taxon>
        <taxon>Caerostris</taxon>
    </lineage>
</organism>
<dbReference type="FunFam" id="1.20.1440.130:FF:000001">
    <property type="entry name" value="Vitamin K epoxide reductase complex subunit 1-like 1"/>
    <property type="match status" value="1"/>
</dbReference>
<evidence type="ECO:0000256" key="7">
    <source>
        <dbReference type="ARBA" id="ARBA00022989"/>
    </source>
</evidence>
<dbReference type="PANTHER" id="PTHR14519:SF8">
    <property type="entry name" value="VITAMIN K EPOXIDE REDUCTASE COMPLEX SUBUNIT 1"/>
    <property type="match status" value="1"/>
</dbReference>
<evidence type="ECO:0000256" key="8">
    <source>
        <dbReference type="ARBA" id="ARBA00023002"/>
    </source>
</evidence>
<keyword evidence="10" id="KW-1015">Disulfide bond</keyword>
<feature type="transmembrane region" description="Helical" evidence="12">
    <location>
        <begin position="12"/>
        <end position="34"/>
    </location>
</feature>
<dbReference type="InterPro" id="IPR012932">
    <property type="entry name" value="VKOR"/>
</dbReference>
<dbReference type="Proteomes" id="UP001054945">
    <property type="component" value="Unassembled WGS sequence"/>
</dbReference>
<evidence type="ECO:0000256" key="11">
    <source>
        <dbReference type="ARBA" id="ARBA00023284"/>
    </source>
</evidence>
<keyword evidence="5" id="KW-0874">Quinone</keyword>
<dbReference type="PANTHER" id="PTHR14519">
    <property type="entry name" value="VITAMIN K EPOXIDE REDUCTASE COMPLEX, SUBUNIT 1"/>
    <property type="match status" value="1"/>
</dbReference>
<evidence type="ECO:0000259" key="13">
    <source>
        <dbReference type="SMART" id="SM00756"/>
    </source>
</evidence>
<dbReference type="GO" id="GO:0042373">
    <property type="term" value="P:vitamin K metabolic process"/>
    <property type="evidence" value="ECO:0007669"/>
    <property type="project" value="InterPro"/>
</dbReference>
<keyword evidence="15" id="KW-1185">Reference proteome</keyword>
<keyword evidence="4 12" id="KW-0812">Transmembrane</keyword>
<feature type="transmembrane region" description="Helical" evidence="12">
    <location>
        <begin position="138"/>
        <end position="158"/>
    </location>
</feature>
<dbReference type="Pfam" id="PF07884">
    <property type="entry name" value="VKOR"/>
    <property type="match status" value="1"/>
</dbReference>
<evidence type="ECO:0000256" key="2">
    <source>
        <dbReference type="ARBA" id="ARBA00006214"/>
    </source>
</evidence>
<evidence type="ECO:0000256" key="5">
    <source>
        <dbReference type="ARBA" id="ARBA00022719"/>
    </source>
</evidence>
<comment type="subcellular location">
    <subcellularLocation>
        <location evidence="1">Endoplasmic reticulum membrane</location>
        <topology evidence="1">Multi-pass membrane protein</topology>
    </subcellularLocation>
</comment>
<keyword evidence="6" id="KW-0256">Endoplasmic reticulum</keyword>
<protein>
    <recommendedName>
        <fullName evidence="3">vitamin-K-epoxide reductase (warfarin-sensitive)</fullName>
        <ecNumber evidence="3">1.17.4.4</ecNumber>
    </recommendedName>
</protein>
<dbReference type="InterPro" id="IPR042406">
    <property type="entry name" value="VKORC1/VKORC1L1"/>
</dbReference>
<evidence type="ECO:0000313" key="15">
    <source>
        <dbReference type="Proteomes" id="UP001054945"/>
    </source>
</evidence>
<evidence type="ECO:0000256" key="1">
    <source>
        <dbReference type="ARBA" id="ARBA00004477"/>
    </source>
</evidence>
<dbReference type="EC" id="1.17.4.4" evidence="3"/>
<dbReference type="GO" id="GO:0005789">
    <property type="term" value="C:endoplasmic reticulum membrane"/>
    <property type="evidence" value="ECO:0007669"/>
    <property type="project" value="UniProtKB-SubCell"/>
</dbReference>
<keyword evidence="9 12" id="KW-0472">Membrane</keyword>
<dbReference type="AlphaFoldDB" id="A0AAV4P7T6"/>
<gene>
    <name evidence="14" type="primary">Vkorc1l1</name>
    <name evidence="14" type="ORF">CEXT_805021</name>
</gene>
<dbReference type="GO" id="GO:0048038">
    <property type="term" value="F:quinone binding"/>
    <property type="evidence" value="ECO:0007669"/>
    <property type="project" value="UniProtKB-KW"/>
</dbReference>
<keyword evidence="7 12" id="KW-1133">Transmembrane helix</keyword>
<feature type="domain" description="Vitamin K epoxide reductase" evidence="13">
    <location>
        <begin position="12"/>
        <end position="160"/>
    </location>
</feature>
<proteinExistence type="inferred from homology"/>
<evidence type="ECO:0000256" key="9">
    <source>
        <dbReference type="ARBA" id="ARBA00023136"/>
    </source>
</evidence>
<dbReference type="CDD" id="cd12917">
    <property type="entry name" value="VKOR_euk"/>
    <property type="match status" value="1"/>
</dbReference>
<dbReference type="EMBL" id="BPLR01004189">
    <property type="protein sequence ID" value="GIX93058.1"/>
    <property type="molecule type" value="Genomic_DNA"/>
</dbReference>
<comment type="similarity">
    <text evidence="2">Belongs to the VKOR family.</text>
</comment>
<evidence type="ECO:0000256" key="4">
    <source>
        <dbReference type="ARBA" id="ARBA00022692"/>
    </source>
</evidence>
<evidence type="ECO:0000256" key="6">
    <source>
        <dbReference type="ARBA" id="ARBA00022824"/>
    </source>
</evidence>
<name>A0AAV4P7T6_CAEEX</name>
<comment type="caution">
    <text evidence="14">The sequence shown here is derived from an EMBL/GenBank/DDBJ whole genome shotgun (WGS) entry which is preliminary data.</text>
</comment>
<evidence type="ECO:0000256" key="12">
    <source>
        <dbReference type="SAM" id="Phobius"/>
    </source>
</evidence>
<feature type="transmembrane region" description="Helical" evidence="12">
    <location>
        <begin position="88"/>
        <end position="105"/>
    </location>
</feature>
<sequence>MAPRNKSHEIDLRFLQVASSILCISGLLLSTYAYHVETKKEENEEYTALCDISEHMSCTAAFSSKYGKGFGLTEHIVGKDSVLNQPNSIFGVLFYFSFMPLSEVPNLTTSKVLIGLCILSNVCSIYLAYILAFILYDFCVVCVTTYLINFFLLICSVYRYKFHCSQLETSKKIS</sequence>
<evidence type="ECO:0000256" key="10">
    <source>
        <dbReference type="ARBA" id="ARBA00023157"/>
    </source>
</evidence>
<dbReference type="InterPro" id="IPR038354">
    <property type="entry name" value="VKOR_sf"/>
</dbReference>
<evidence type="ECO:0000313" key="14">
    <source>
        <dbReference type="EMBL" id="GIX93058.1"/>
    </source>
</evidence>
<reference evidence="14 15" key="1">
    <citation type="submission" date="2021-06" db="EMBL/GenBank/DDBJ databases">
        <title>Caerostris extrusa draft genome.</title>
        <authorList>
            <person name="Kono N."/>
            <person name="Arakawa K."/>
        </authorList>
    </citation>
    <scope>NUCLEOTIDE SEQUENCE [LARGE SCALE GENOMIC DNA]</scope>
</reference>
<feature type="transmembrane region" description="Helical" evidence="12">
    <location>
        <begin position="112"/>
        <end position="132"/>
    </location>
</feature>
<keyword evidence="11" id="KW-0676">Redox-active center</keyword>
<dbReference type="Gene3D" id="1.20.1440.130">
    <property type="entry name" value="VKOR domain"/>
    <property type="match status" value="1"/>
</dbReference>
<accession>A0AAV4P7T6</accession>
<evidence type="ECO:0000256" key="3">
    <source>
        <dbReference type="ARBA" id="ARBA00012278"/>
    </source>
</evidence>